<keyword evidence="3" id="KW-1185">Reference proteome</keyword>
<reference evidence="2 3" key="1">
    <citation type="submission" date="2020-07" db="EMBL/GenBank/DDBJ databases">
        <title>Sequencing the genomes of 1000 actinobacteria strains.</title>
        <authorList>
            <person name="Klenk H.-P."/>
        </authorList>
    </citation>
    <scope>NUCLEOTIDE SEQUENCE [LARGE SCALE GENOMIC DNA]</scope>
    <source>
        <strain evidence="2 3">DSM 19082</strain>
    </source>
</reference>
<evidence type="ECO:0000313" key="2">
    <source>
        <dbReference type="EMBL" id="NYD31031.1"/>
    </source>
</evidence>
<dbReference type="Proteomes" id="UP000582231">
    <property type="component" value="Unassembled WGS sequence"/>
</dbReference>
<dbReference type="RefSeq" id="WP_179727200.1">
    <property type="nucleotide sequence ID" value="NZ_BAABEF010000001.1"/>
</dbReference>
<gene>
    <name evidence="2" type="ORF">BJ958_002577</name>
</gene>
<proteinExistence type="predicted"/>
<feature type="compositionally biased region" description="Polar residues" evidence="1">
    <location>
        <begin position="195"/>
        <end position="210"/>
    </location>
</feature>
<sequence length="236" mass="24256">MRPTFRSAAAGLAAVALLTAGCGVSDNEVKPGVAAEVEGQQLSLSKVDKAVQDYCALAATNPQAQAAPIALVRAQFVVGWTQAVAVDDLAPEHGVSLPGEQIDRTSVTDAWGALGTIDDDNYDTFEFLTWIKQRLSDPVEQLGADESGAQGDAAVSAGIALITKWLDEHDVSFNPVFGTYDASTGVFSGDPLSVPVSSQAKDASNTSAMTPEQVAKLPADQRCGPAAASPAGAPQG</sequence>
<dbReference type="EMBL" id="JACCBF010000001">
    <property type="protein sequence ID" value="NYD31031.1"/>
    <property type="molecule type" value="Genomic_DNA"/>
</dbReference>
<organism evidence="2 3">
    <name type="scientific">Nocardioides kongjuensis</name>
    <dbReference type="NCBI Taxonomy" id="349522"/>
    <lineage>
        <taxon>Bacteria</taxon>
        <taxon>Bacillati</taxon>
        <taxon>Actinomycetota</taxon>
        <taxon>Actinomycetes</taxon>
        <taxon>Propionibacteriales</taxon>
        <taxon>Nocardioidaceae</taxon>
        <taxon>Nocardioides</taxon>
    </lineage>
</organism>
<protein>
    <recommendedName>
        <fullName evidence="4">Lipoprotein</fullName>
    </recommendedName>
</protein>
<feature type="compositionally biased region" description="Low complexity" evidence="1">
    <location>
        <begin position="224"/>
        <end position="236"/>
    </location>
</feature>
<evidence type="ECO:0008006" key="4">
    <source>
        <dbReference type="Google" id="ProtNLM"/>
    </source>
</evidence>
<name>A0A852RBR0_9ACTN</name>
<evidence type="ECO:0000256" key="1">
    <source>
        <dbReference type="SAM" id="MobiDB-lite"/>
    </source>
</evidence>
<dbReference type="AlphaFoldDB" id="A0A852RBR0"/>
<comment type="caution">
    <text evidence="2">The sequence shown here is derived from an EMBL/GenBank/DDBJ whole genome shotgun (WGS) entry which is preliminary data.</text>
</comment>
<feature type="region of interest" description="Disordered" evidence="1">
    <location>
        <begin position="195"/>
        <end position="236"/>
    </location>
</feature>
<evidence type="ECO:0000313" key="3">
    <source>
        <dbReference type="Proteomes" id="UP000582231"/>
    </source>
</evidence>
<dbReference type="PROSITE" id="PS51257">
    <property type="entry name" value="PROKAR_LIPOPROTEIN"/>
    <property type="match status" value="1"/>
</dbReference>
<accession>A0A852RBR0</accession>